<feature type="transmembrane region" description="Helical" evidence="1">
    <location>
        <begin position="29"/>
        <end position="48"/>
    </location>
</feature>
<keyword evidence="1" id="KW-0472">Membrane</keyword>
<dbReference type="EMBL" id="CACVAZ010000065">
    <property type="protein sequence ID" value="CAA6810912.1"/>
    <property type="molecule type" value="Genomic_DNA"/>
</dbReference>
<gene>
    <name evidence="2" type="ORF">HELGO_WM15052</name>
</gene>
<name>A0A6S6SXN9_9BACT</name>
<protein>
    <submittedName>
        <fullName evidence="2">Uncharacterized protein</fullName>
    </submittedName>
</protein>
<feature type="transmembrane region" description="Helical" evidence="1">
    <location>
        <begin position="69"/>
        <end position="91"/>
    </location>
</feature>
<sequence>MLDKLRELSLTLWEPIGNTFYDLFESSNIWIPIILFFLGIFVMLYLLRKILDKLVELPLTKIFQILIKYLIKAFIILVVVGIFVSLGFYIYSLYEVHHEEIFQKEQSVDYLLL</sequence>
<reference evidence="2" key="1">
    <citation type="submission" date="2020-01" db="EMBL/GenBank/DDBJ databases">
        <authorList>
            <person name="Meier V. D."/>
            <person name="Meier V D."/>
        </authorList>
    </citation>
    <scope>NUCLEOTIDE SEQUENCE</scope>
    <source>
        <strain evidence="2">HLG_WM_MAG_02</strain>
    </source>
</reference>
<organism evidence="2">
    <name type="scientific">uncultured Sulfurovum sp</name>
    <dbReference type="NCBI Taxonomy" id="269237"/>
    <lineage>
        <taxon>Bacteria</taxon>
        <taxon>Pseudomonadati</taxon>
        <taxon>Campylobacterota</taxon>
        <taxon>Epsilonproteobacteria</taxon>
        <taxon>Campylobacterales</taxon>
        <taxon>Sulfurovaceae</taxon>
        <taxon>Sulfurovum</taxon>
        <taxon>environmental samples</taxon>
    </lineage>
</organism>
<keyword evidence="1" id="KW-1133">Transmembrane helix</keyword>
<evidence type="ECO:0000256" key="1">
    <source>
        <dbReference type="SAM" id="Phobius"/>
    </source>
</evidence>
<dbReference type="AlphaFoldDB" id="A0A6S6SXN9"/>
<evidence type="ECO:0000313" key="2">
    <source>
        <dbReference type="EMBL" id="CAA6810912.1"/>
    </source>
</evidence>
<keyword evidence="1" id="KW-0812">Transmembrane</keyword>
<accession>A0A6S6SXN9</accession>
<proteinExistence type="predicted"/>